<sequence length="349" mass="40269">MFYKCPKCQKVWQHPIGKCPECFLELERRKSEKIRVIGISKVTIPTMFHPKVPYFVLVLEDEKGNKWVQKSVKECKIGDEFHVTRKGNVTLEVVAIWRIKYDILEGIEKVIEFLGELKIDTQTKILILPTLIAPVHPHFAENTSPQFLESTIKYLEERGAKLENIKVSGQSFDEIPIEASAQKSQLLKVCQGYKIMPLDLAKTNFVKKSEGDFSFEISEEVFNSDLIINLPILKMGKISATENILKFLKKENYLGLKYLYSDEEIIKNLNKIFFRYLTLAEAQSVQKPDQFVAHLGLIFASFNSLNLDRVFAEVSMVKELPKCLKKVKIEDIPIVGRKVEELQYEAEKY</sequence>
<evidence type="ECO:0000259" key="1">
    <source>
        <dbReference type="Pfam" id="PF04015"/>
    </source>
</evidence>
<protein>
    <recommendedName>
        <fullName evidence="1">DUF362 domain-containing protein</fullName>
    </recommendedName>
</protein>
<dbReference type="InterPro" id="IPR007160">
    <property type="entry name" value="DUF362"/>
</dbReference>
<proteinExistence type="predicted"/>
<dbReference type="EMBL" id="PFCK01000086">
    <property type="protein sequence ID" value="PIR71362.1"/>
    <property type="molecule type" value="Genomic_DNA"/>
</dbReference>
<comment type="caution">
    <text evidence="2">The sequence shown here is derived from an EMBL/GenBank/DDBJ whole genome shotgun (WGS) entry which is preliminary data.</text>
</comment>
<accession>A0A2H0TII7</accession>
<gene>
    <name evidence="2" type="ORF">COU43_03105</name>
</gene>
<feature type="domain" description="DUF362" evidence="1">
    <location>
        <begin position="126"/>
        <end position="235"/>
    </location>
</feature>
<name>A0A2H0TII7_9BACT</name>
<organism evidence="2 3">
    <name type="scientific">Candidatus Nealsonbacteria bacterium CG10_big_fil_rev_8_21_14_0_10_37_25</name>
    <dbReference type="NCBI Taxonomy" id="1974711"/>
    <lineage>
        <taxon>Bacteria</taxon>
        <taxon>Candidatus Nealsoniibacteriota</taxon>
    </lineage>
</organism>
<evidence type="ECO:0000313" key="3">
    <source>
        <dbReference type="Proteomes" id="UP000228909"/>
    </source>
</evidence>
<dbReference type="Pfam" id="PF04015">
    <property type="entry name" value="DUF362"/>
    <property type="match status" value="1"/>
</dbReference>
<reference evidence="3" key="1">
    <citation type="submission" date="2017-09" db="EMBL/GenBank/DDBJ databases">
        <title>Depth-based differentiation of microbial function through sediment-hosted aquifers and enrichment of novel symbionts in the deep terrestrial subsurface.</title>
        <authorList>
            <person name="Probst A.J."/>
            <person name="Ladd B."/>
            <person name="Jarett J.K."/>
            <person name="Geller-Mcgrath D.E."/>
            <person name="Sieber C.M.K."/>
            <person name="Emerson J.B."/>
            <person name="Anantharaman K."/>
            <person name="Thomas B.C."/>
            <person name="Malmstrom R."/>
            <person name="Stieglmeier M."/>
            <person name="Klingl A."/>
            <person name="Woyke T."/>
            <person name="Ryan C.M."/>
            <person name="Banfield J.F."/>
        </authorList>
    </citation>
    <scope>NUCLEOTIDE SEQUENCE [LARGE SCALE GENOMIC DNA]</scope>
</reference>
<dbReference type="Proteomes" id="UP000228909">
    <property type="component" value="Unassembled WGS sequence"/>
</dbReference>
<dbReference type="AlphaFoldDB" id="A0A2H0TII7"/>
<evidence type="ECO:0000313" key="2">
    <source>
        <dbReference type="EMBL" id="PIR71362.1"/>
    </source>
</evidence>